<dbReference type="Proteomes" id="UP000052982">
    <property type="component" value="Unassembled WGS sequence"/>
</dbReference>
<feature type="compositionally biased region" description="Basic residues" evidence="1">
    <location>
        <begin position="1"/>
        <end position="10"/>
    </location>
</feature>
<dbReference type="STRING" id="1943.AQJ64_31800"/>
<dbReference type="EMBL" id="LMWW01000053">
    <property type="protein sequence ID" value="KUN78549.1"/>
    <property type="molecule type" value="Genomic_DNA"/>
</dbReference>
<accession>A0A101SQT3</accession>
<sequence length="62" mass="6397">MAGNHGRRAVRSGTGSPGRSDVRPLSAAELAVLVLLLRPLRRAASEAPEHPTAGDRPITSSG</sequence>
<name>A0A101SQT3_9ACTN</name>
<comment type="caution">
    <text evidence="2">The sequence shown here is derived from an EMBL/GenBank/DDBJ whole genome shotgun (WGS) entry which is preliminary data.</text>
</comment>
<organism evidence="2 3">
    <name type="scientific">Streptomyces griseoruber</name>
    <dbReference type="NCBI Taxonomy" id="1943"/>
    <lineage>
        <taxon>Bacteria</taxon>
        <taxon>Bacillati</taxon>
        <taxon>Actinomycetota</taxon>
        <taxon>Actinomycetes</taxon>
        <taxon>Kitasatosporales</taxon>
        <taxon>Streptomycetaceae</taxon>
        <taxon>Streptomyces</taxon>
    </lineage>
</organism>
<protein>
    <submittedName>
        <fullName evidence="2">Uncharacterized protein</fullName>
    </submittedName>
</protein>
<feature type="compositionally biased region" description="Basic and acidic residues" evidence="1">
    <location>
        <begin position="43"/>
        <end position="53"/>
    </location>
</feature>
<reference evidence="2 3" key="1">
    <citation type="submission" date="2015-10" db="EMBL/GenBank/DDBJ databases">
        <title>Draft genome sequence of Streptomyces griseoruber DSM 40281, type strain for the species Streptomyces griseoruber.</title>
        <authorList>
            <person name="Ruckert C."/>
            <person name="Winkler A."/>
            <person name="Kalinowski J."/>
            <person name="Kampfer P."/>
            <person name="Glaeser S."/>
        </authorList>
    </citation>
    <scope>NUCLEOTIDE SEQUENCE [LARGE SCALE GENOMIC DNA]</scope>
    <source>
        <strain evidence="2 3">DSM 40281</strain>
    </source>
</reference>
<evidence type="ECO:0000313" key="3">
    <source>
        <dbReference type="Proteomes" id="UP000052982"/>
    </source>
</evidence>
<feature type="region of interest" description="Disordered" evidence="1">
    <location>
        <begin position="42"/>
        <end position="62"/>
    </location>
</feature>
<dbReference type="AlphaFoldDB" id="A0A101SQT3"/>
<proteinExistence type="predicted"/>
<gene>
    <name evidence="2" type="ORF">AQJ64_31800</name>
</gene>
<feature type="region of interest" description="Disordered" evidence="1">
    <location>
        <begin position="1"/>
        <end position="24"/>
    </location>
</feature>
<keyword evidence="3" id="KW-1185">Reference proteome</keyword>
<evidence type="ECO:0000313" key="2">
    <source>
        <dbReference type="EMBL" id="KUN78549.1"/>
    </source>
</evidence>
<evidence type="ECO:0000256" key="1">
    <source>
        <dbReference type="SAM" id="MobiDB-lite"/>
    </source>
</evidence>